<organism evidence="1 2">
    <name type="scientific">Gluconobacter morbifer G707</name>
    <dbReference type="NCBI Taxonomy" id="1088869"/>
    <lineage>
        <taxon>Bacteria</taxon>
        <taxon>Pseudomonadati</taxon>
        <taxon>Pseudomonadota</taxon>
        <taxon>Alphaproteobacteria</taxon>
        <taxon>Acetobacterales</taxon>
        <taxon>Acetobacteraceae</taxon>
        <taxon>Gluconobacter</taxon>
    </lineage>
</organism>
<dbReference type="AlphaFoldDB" id="G6XJJ9"/>
<accession>G6XJJ9</accession>
<sequence length="58" mass="6532">MLQGQGHDLRGAAAPDRSLKIQFRYVRTTGANVKRNADFQRFSTLIFPVPEEDVRLSG</sequence>
<name>G6XJJ9_9PROT</name>
<dbReference type="PATRIC" id="fig|1088869.3.peg.1866"/>
<protein>
    <submittedName>
        <fullName evidence="1">Uncharacterized protein</fullName>
    </submittedName>
</protein>
<gene>
    <name evidence="1" type="ORF">GMO_18710</name>
</gene>
<proteinExistence type="predicted"/>
<evidence type="ECO:0000313" key="1">
    <source>
        <dbReference type="EMBL" id="EHH68104.1"/>
    </source>
</evidence>
<keyword evidence="2" id="KW-1185">Reference proteome</keyword>
<comment type="caution">
    <text evidence="1">The sequence shown here is derived from an EMBL/GenBank/DDBJ whole genome shotgun (WGS) entry which is preliminary data.</text>
</comment>
<reference evidence="1 2" key="1">
    <citation type="submission" date="2011-10" db="EMBL/GenBank/DDBJ databases">
        <title>Genome sequence of Gluconobacter morbifer G707, isolated from Drosophila gut.</title>
        <authorList>
            <person name="Lee W.-J."/>
            <person name="Kim E.-K."/>
        </authorList>
    </citation>
    <scope>NUCLEOTIDE SEQUENCE [LARGE SCALE GENOMIC DNA]</scope>
    <source>
        <strain evidence="1 2">G707</strain>
    </source>
</reference>
<evidence type="ECO:0000313" key="2">
    <source>
        <dbReference type="Proteomes" id="UP000004949"/>
    </source>
</evidence>
<dbReference type="Proteomes" id="UP000004949">
    <property type="component" value="Unassembled WGS sequence"/>
</dbReference>
<dbReference type="EMBL" id="AGQV01000005">
    <property type="protein sequence ID" value="EHH68104.1"/>
    <property type="molecule type" value="Genomic_DNA"/>
</dbReference>
<dbReference type="STRING" id="1088869.GMO_18710"/>